<keyword evidence="13" id="KW-1133">Transmembrane helix</keyword>
<dbReference type="InterPro" id="IPR011623">
    <property type="entry name" value="7TMR_DISM_rcpt_extracell_dom1"/>
</dbReference>
<feature type="modified residue" description="4-aspartylphosphate" evidence="12">
    <location>
        <position position="741"/>
    </location>
</feature>
<comment type="caution">
    <text evidence="18">The sequence shown here is derived from an EMBL/GenBank/DDBJ whole genome shotgun (WGS) entry which is preliminary data.</text>
</comment>
<dbReference type="SUPFAM" id="SSF52172">
    <property type="entry name" value="CheY-like"/>
    <property type="match status" value="1"/>
</dbReference>
<evidence type="ECO:0000256" key="4">
    <source>
        <dbReference type="ARBA" id="ARBA00022475"/>
    </source>
</evidence>
<evidence type="ECO:0000313" key="18">
    <source>
        <dbReference type="EMBL" id="MCD1653647.1"/>
    </source>
</evidence>
<dbReference type="Pfam" id="PF00072">
    <property type="entry name" value="Response_reg"/>
    <property type="match status" value="1"/>
</dbReference>
<keyword evidence="6" id="KW-0808">Transferase</keyword>
<dbReference type="GO" id="GO:0009927">
    <property type="term" value="F:histidine phosphotransfer kinase activity"/>
    <property type="evidence" value="ECO:0007669"/>
    <property type="project" value="TreeGrafter"/>
</dbReference>
<keyword evidence="10" id="KW-0902">Two-component regulatory system</keyword>
<feature type="domain" description="Guanylate cyclase" evidence="17">
    <location>
        <begin position="848"/>
        <end position="974"/>
    </location>
</feature>
<keyword evidence="8" id="KW-0418">Kinase</keyword>
<dbReference type="GO" id="GO:0000155">
    <property type="term" value="F:phosphorelay sensor kinase activity"/>
    <property type="evidence" value="ECO:0007669"/>
    <property type="project" value="InterPro"/>
</dbReference>
<proteinExistence type="predicted"/>
<comment type="subcellular location">
    <subcellularLocation>
        <location evidence="2">Cell membrane</location>
    </subcellularLocation>
</comment>
<keyword evidence="13" id="KW-0812">Transmembrane</keyword>
<dbReference type="InterPro" id="IPR001054">
    <property type="entry name" value="A/G_cyclase"/>
</dbReference>
<dbReference type="Gene3D" id="3.30.565.10">
    <property type="entry name" value="Histidine kinase-like ATPase, C-terminal domain"/>
    <property type="match status" value="1"/>
</dbReference>
<dbReference type="Gene3D" id="2.60.120.260">
    <property type="entry name" value="Galactose-binding domain-like"/>
    <property type="match status" value="1"/>
</dbReference>
<dbReference type="Gene3D" id="3.30.70.1230">
    <property type="entry name" value="Nucleotide cyclase"/>
    <property type="match status" value="1"/>
</dbReference>
<feature type="transmembrane region" description="Helical" evidence="13">
    <location>
        <begin position="287"/>
        <end position="306"/>
    </location>
</feature>
<evidence type="ECO:0000259" key="17">
    <source>
        <dbReference type="PROSITE" id="PS50125"/>
    </source>
</evidence>
<dbReference type="AlphaFoldDB" id="A0AAE3EFS3"/>
<dbReference type="EC" id="2.7.13.3" evidence="3"/>
<dbReference type="PRINTS" id="PR00344">
    <property type="entry name" value="BCTRLSENSOR"/>
</dbReference>
<dbReference type="Pfam" id="PF00512">
    <property type="entry name" value="HisKA"/>
    <property type="match status" value="1"/>
</dbReference>
<keyword evidence="9" id="KW-0067">ATP-binding</keyword>
<evidence type="ECO:0000256" key="3">
    <source>
        <dbReference type="ARBA" id="ARBA00012438"/>
    </source>
</evidence>
<dbReference type="Proteomes" id="UP001198163">
    <property type="component" value="Unassembled WGS sequence"/>
</dbReference>
<dbReference type="GO" id="GO:0005524">
    <property type="term" value="F:ATP binding"/>
    <property type="evidence" value="ECO:0007669"/>
    <property type="project" value="UniProtKB-KW"/>
</dbReference>
<dbReference type="InterPro" id="IPR036890">
    <property type="entry name" value="HATPase_C_sf"/>
</dbReference>
<feature type="signal peptide" evidence="14">
    <location>
        <begin position="1"/>
        <end position="20"/>
    </location>
</feature>
<dbReference type="SMART" id="SM00448">
    <property type="entry name" value="REC"/>
    <property type="match status" value="1"/>
</dbReference>
<evidence type="ECO:0000256" key="6">
    <source>
        <dbReference type="ARBA" id="ARBA00022679"/>
    </source>
</evidence>
<dbReference type="InterPro" id="IPR003594">
    <property type="entry name" value="HATPase_dom"/>
</dbReference>
<dbReference type="GO" id="GO:0005886">
    <property type="term" value="C:plasma membrane"/>
    <property type="evidence" value="ECO:0007669"/>
    <property type="project" value="UniProtKB-SubCell"/>
</dbReference>
<dbReference type="PANTHER" id="PTHR43047:SF72">
    <property type="entry name" value="OSMOSENSING HISTIDINE PROTEIN KINASE SLN1"/>
    <property type="match status" value="1"/>
</dbReference>
<evidence type="ECO:0000256" key="7">
    <source>
        <dbReference type="ARBA" id="ARBA00022741"/>
    </source>
</evidence>
<dbReference type="CDD" id="cd17574">
    <property type="entry name" value="REC_OmpR"/>
    <property type="match status" value="1"/>
</dbReference>
<keyword evidence="4" id="KW-1003">Cell membrane</keyword>
<dbReference type="SMART" id="SM00387">
    <property type="entry name" value="HATPase_c"/>
    <property type="match status" value="1"/>
</dbReference>
<dbReference type="GO" id="GO:0004016">
    <property type="term" value="F:adenylate cyclase activity"/>
    <property type="evidence" value="ECO:0007669"/>
    <property type="project" value="UniProtKB-ARBA"/>
</dbReference>
<feature type="transmembrane region" description="Helical" evidence="13">
    <location>
        <begin position="222"/>
        <end position="239"/>
    </location>
</feature>
<dbReference type="Gene3D" id="3.40.50.2300">
    <property type="match status" value="1"/>
</dbReference>
<dbReference type="RefSeq" id="WP_230752883.1">
    <property type="nucleotide sequence ID" value="NZ_JAINWA010000001.1"/>
</dbReference>
<keyword evidence="5 12" id="KW-0597">Phosphoprotein</keyword>
<keyword evidence="11 13" id="KW-0472">Membrane</keyword>
<feature type="domain" description="Histidine kinase" evidence="15">
    <location>
        <begin position="429"/>
        <end position="647"/>
    </location>
</feature>
<dbReference type="PROSITE" id="PS50110">
    <property type="entry name" value="RESPONSE_REGULATORY"/>
    <property type="match status" value="1"/>
</dbReference>
<dbReference type="PROSITE" id="PS50125">
    <property type="entry name" value="GUANYLATE_CYCLASE_2"/>
    <property type="match status" value="1"/>
</dbReference>
<feature type="transmembrane region" description="Helical" evidence="13">
    <location>
        <begin position="321"/>
        <end position="339"/>
    </location>
</feature>
<dbReference type="Pfam" id="PF00211">
    <property type="entry name" value="Guanylate_cyc"/>
    <property type="match status" value="1"/>
</dbReference>
<dbReference type="SUPFAM" id="SSF55073">
    <property type="entry name" value="Nucleotide cyclase"/>
    <property type="match status" value="1"/>
</dbReference>
<evidence type="ECO:0000256" key="5">
    <source>
        <dbReference type="ARBA" id="ARBA00022553"/>
    </source>
</evidence>
<evidence type="ECO:0000256" key="12">
    <source>
        <dbReference type="PROSITE-ProRule" id="PRU00169"/>
    </source>
</evidence>
<feature type="chain" id="PRO_5042089127" description="histidine kinase" evidence="14">
    <location>
        <begin position="21"/>
        <end position="1092"/>
    </location>
</feature>
<evidence type="ECO:0000256" key="1">
    <source>
        <dbReference type="ARBA" id="ARBA00000085"/>
    </source>
</evidence>
<dbReference type="CDD" id="cd07302">
    <property type="entry name" value="CHD"/>
    <property type="match status" value="1"/>
</dbReference>
<dbReference type="SUPFAM" id="SSF49785">
    <property type="entry name" value="Galactose-binding domain-like"/>
    <property type="match status" value="1"/>
</dbReference>
<dbReference type="InterPro" id="IPR029787">
    <property type="entry name" value="Nucleotide_cyclase"/>
</dbReference>
<reference evidence="18" key="1">
    <citation type="submission" date="2021-08" db="EMBL/GenBank/DDBJ databases">
        <title>Comparative analyses of Brucepasteria parasyntrophica and Teretinema zuelzerae.</title>
        <authorList>
            <person name="Song Y."/>
            <person name="Brune A."/>
        </authorList>
    </citation>
    <scope>NUCLEOTIDE SEQUENCE</scope>
    <source>
        <strain evidence="18">DSM 1903</strain>
    </source>
</reference>
<dbReference type="InterPro" id="IPR004358">
    <property type="entry name" value="Sig_transdc_His_kin-like_C"/>
</dbReference>
<organism evidence="18 19">
    <name type="scientific">Teretinema zuelzerae</name>
    <dbReference type="NCBI Taxonomy" id="156"/>
    <lineage>
        <taxon>Bacteria</taxon>
        <taxon>Pseudomonadati</taxon>
        <taxon>Spirochaetota</taxon>
        <taxon>Spirochaetia</taxon>
        <taxon>Spirochaetales</taxon>
        <taxon>Treponemataceae</taxon>
        <taxon>Teretinema</taxon>
    </lineage>
</organism>
<dbReference type="SMART" id="SM00044">
    <property type="entry name" value="CYCc"/>
    <property type="match status" value="1"/>
</dbReference>
<name>A0AAE3EFS3_9SPIR</name>
<evidence type="ECO:0000259" key="16">
    <source>
        <dbReference type="PROSITE" id="PS50110"/>
    </source>
</evidence>
<feature type="transmembrane region" description="Helical" evidence="13">
    <location>
        <begin position="193"/>
        <end position="215"/>
    </location>
</feature>
<dbReference type="FunFam" id="3.30.565.10:FF:000023">
    <property type="entry name" value="PAS domain-containing sensor histidine kinase"/>
    <property type="match status" value="1"/>
</dbReference>
<evidence type="ECO:0000256" key="10">
    <source>
        <dbReference type="ARBA" id="ARBA00023012"/>
    </source>
</evidence>
<dbReference type="GO" id="GO:0009190">
    <property type="term" value="P:cyclic nucleotide biosynthetic process"/>
    <property type="evidence" value="ECO:0007669"/>
    <property type="project" value="InterPro"/>
</dbReference>
<evidence type="ECO:0000256" key="14">
    <source>
        <dbReference type="SAM" id="SignalP"/>
    </source>
</evidence>
<dbReference type="Gene3D" id="1.10.287.130">
    <property type="match status" value="1"/>
</dbReference>
<evidence type="ECO:0000256" key="2">
    <source>
        <dbReference type="ARBA" id="ARBA00004236"/>
    </source>
</evidence>
<dbReference type="InterPro" id="IPR036097">
    <property type="entry name" value="HisK_dim/P_sf"/>
</dbReference>
<dbReference type="PANTHER" id="PTHR43047">
    <property type="entry name" value="TWO-COMPONENT HISTIDINE PROTEIN KINASE"/>
    <property type="match status" value="1"/>
</dbReference>
<dbReference type="InterPro" id="IPR011006">
    <property type="entry name" value="CheY-like_superfamily"/>
</dbReference>
<feature type="transmembrane region" description="Helical" evidence="13">
    <location>
        <begin position="259"/>
        <end position="280"/>
    </location>
</feature>
<dbReference type="SUPFAM" id="SSF47384">
    <property type="entry name" value="Homodimeric domain of signal transducing histidine kinase"/>
    <property type="match status" value="1"/>
</dbReference>
<evidence type="ECO:0000313" key="19">
    <source>
        <dbReference type="Proteomes" id="UP001198163"/>
    </source>
</evidence>
<dbReference type="CDD" id="cd16922">
    <property type="entry name" value="HATPase_EvgS-ArcB-TorS-like"/>
    <property type="match status" value="1"/>
</dbReference>
<keyword evidence="19" id="KW-1185">Reference proteome</keyword>
<protein>
    <recommendedName>
        <fullName evidence="3">histidine kinase</fullName>
        <ecNumber evidence="3">2.7.13.3</ecNumber>
    </recommendedName>
</protein>
<accession>A0AAE3EFS3</accession>
<evidence type="ECO:0000256" key="8">
    <source>
        <dbReference type="ARBA" id="ARBA00022777"/>
    </source>
</evidence>
<comment type="catalytic activity">
    <reaction evidence="1">
        <text>ATP + protein L-histidine = ADP + protein N-phospho-L-histidine.</text>
        <dbReference type="EC" id="2.7.13.3"/>
    </reaction>
</comment>
<dbReference type="InterPro" id="IPR005467">
    <property type="entry name" value="His_kinase_dom"/>
</dbReference>
<dbReference type="InterPro" id="IPR001789">
    <property type="entry name" value="Sig_transdc_resp-reg_receiver"/>
</dbReference>
<feature type="domain" description="Response regulatory" evidence="16">
    <location>
        <begin position="691"/>
        <end position="808"/>
    </location>
</feature>
<evidence type="ECO:0000256" key="11">
    <source>
        <dbReference type="ARBA" id="ARBA00023136"/>
    </source>
</evidence>
<dbReference type="InterPro" id="IPR003661">
    <property type="entry name" value="HisK_dim/P_dom"/>
</dbReference>
<keyword evidence="7" id="KW-0547">Nucleotide-binding</keyword>
<dbReference type="EMBL" id="JAINWA010000001">
    <property type="protein sequence ID" value="MCD1653647.1"/>
    <property type="molecule type" value="Genomic_DNA"/>
</dbReference>
<sequence length="1092" mass="121066">MTKRRIACAIIFITAIFCAAADAESRLLNAADWDSGETVELGADWDFYWDQLLYPSQFLDPQAQPIPDARFIPDFWSKKGYSAYGKGTYRQVFRSETPFPEILGIRFMSVYSAYRVWINGELAYEHGVIGTSRSDERGNAARTSFYFAPRGAESLEIIVQVTNYEYKTHGGLGRPPVIGSWETISHISFVERMWDLLLAGSLGFMGLYLLVLFVFRTKDKTPLYLGLFALFMVFRQLMVGGSKLVFTLFPSLTVYVWDLLQAFGIYPLLPLFLLYIYSLFPQEKFKWFLRVFVLQSIVLGLLYYIPFLDPYISVLGGVRDIFIIFGLIFSFWMALYALVKKQNEAGLVFIAMLFIMVIGIHDALVSLQIAGPTYYLGTAVWMCFLFQSFILARRFSRAFAEVETLSGTLAEKTEALLEMDRMKDEFLANTSHELKTPLNGIIGITESLAAGDKGPLSPEQLHQLDLVSSSGRRLFSLVNDILDHARLRNGKLAVFPRSVDFWTVAEPVCEFFSVNALSRGIELRMDKIDGLSPVYADPARLEQILYNLLGNALKFTESGWVSLSARESGGLLCIEIADSGIGIPADKQELIFESFQQADGGLSRRYGGTGLGLTIAAELAALQNGSITVQSEVGKGSLFTVALPLSDGTEDEENAFFRVPPRSMLSVPGGFTDEDDAHSALRVAKPSDMPLVLVVDDESTNRQILMNALSSSGYKGVSLSGGNELLSLLDQGVCPDMVLLDIMMPGMNGYEALVEIRKTCSSAELPVLLLTAKNRIDDLLQGFSLGANDFITKPFSRQELLARIRSHLLLKRIYDSEQRFVPADFLKLVKEEVGSDLEVGSMARKEMTVLYSDLRAFTSFTEGLSPEEGLKFFNSYLSRFAPIIRDHGGFVDRYVGDGLLALFPGSATDALRAAEALRLELDVYNGHRSNCAYAPVDFGMGIHRGLVTLALIGEGSHVEAGLFSETVSLSIRLESLTRQLHTCALVSTASLGDFTGVPSRFVGRIRMKGRKTPLEVSELLFERRKTETLQLFNQAVQSFYADSIEDAAAAFATVTAIDPDDKVAALYLKAAYEAKKNPSRTLGSFFLDSAFN</sequence>
<dbReference type="PROSITE" id="PS50109">
    <property type="entry name" value="HIS_KIN"/>
    <property type="match status" value="1"/>
</dbReference>
<dbReference type="Pfam" id="PF07695">
    <property type="entry name" value="7TMR-DISM_7TM"/>
    <property type="match status" value="1"/>
</dbReference>
<evidence type="ECO:0000256" key="9">
    <source>
        <dbReference type="ARBA" id="ARBA00022840"/>
    </source>
</evidence>
<dbReference type="SMART" id="SM00388">
    <property type="entry name" value="HisKA"/>
    <property type="match status" value="1"/>
</dbReference>
<dbReference type="SUPFAM" id="SSF55874">
    <property type="entry name" value="ATPase domain of HSP90 chaperone/DNA topoisomerase II/histidine kinase"/>
    <property type="match status" value="1"/>
</dbReference>
<dbReference type="InterPro" id="IPR008979">
    <property type="entry name" value="Galactose-bd-like_sf"/>
</dbReference>
<evidence type="ECO:0000259" key="15">
    <source>
        <dbReference type="PROSITE" id="PS50109"/>
    </source>
</evidence>
<gene>
    <name evidence="18" type="ORF">K7J14_02905</name>
</gene>
<dbReference type="CDD" id="cd00082">
    <property type="entry name" value="HisKA"/>
    <property type="match status" value="1"/>
</dbReference>
<feature type="transmembrane region" description="Helical" evidence="13">
    <location>
        <begin position="346"/>
        <end position="367"/>
    </location>
</feature>
<keyword evidence="14" id="KW-0732">Signal</keyword>
<evidence type="ECO:0000256" key="13">
    <source>
        <dbReference type="SAM" id="Phobius"/>
    </source>
</evidence>
<dbReference type="Pfam" id="PF02518">
    <property type="entry name" value="HATPase_c"/>
    <property type="match status" value="1"/>
</dbReference>